<name>A0A1R4JBH6_9MICO</name>
<dbReference type="AlphaFoldDB" id="A0A1R4JBH6"/>
<evidence type="ECO:0000313" key="9">
    <source>
        <dbReference type="EMBL" id="SJN29501.1"/>
    </source>
</evidence>
<dbReference type="Proteomes" id="UP000196778">
    <property type="component" value="Unassembled WGS sequence"/>
</dbReference>
<accession>A0A1R4JBH6</accession>
<dbReference type="InterPro" id="IPR019758">
    <property type="entry name" value="Pept_S26A_signal_pept_1_CS"/>
</dbReference>
<keyword evidence="10" id="KW-1185">Reference proteome</keyword>
<proteinExistence type="inferred from homology"/>
<keyword evidence="7" id="KW-0645">Protease</keyword>
<evidence type="ECO:0000256" key="3">
    <source>
        <dbReference type="ARBA" id="ARBA00009370"/>
    </source>
</evidence>
<dbReference type="SUPFAM" id="SSF51306">
    <property type="entry name" value="LexA/Signal peptidase"/>
    <property type="match status" value="1"/>
</dbReference>
<dbReference type="InterPro" id="IPR019533">
    <property type="entry name" value="Peptidase_S26"/>
</dbReference>
<keyword evidence="7" id="KW-0812">Transmembrane</keyword>
<feature type="transmembrane region" description="Helical" evidence="7">
    <location>
        <begin position="30"/>
        <end position="51"/>
    </location>
</feature>
<evidence type="ECO:0000256" key="4">
    <source>
        <dbReference type="ARBA" id="ARBA00013208"/>
    </source>
</evidence>
<evidence type="ECO:0000313" key="10">
    <source>
        <dbReference type="Proteomes" id="UP000196778"/>
    </source>
</evidence>
<dbReference type="GO" id="GO:0006465">
    <property type="term" value="P:signal peptide processing"/>
    <property type="evidence" value="ECO:0007669"/>
    <property type="project" value="InterPro"/>
</dbReference>
<comment type="subcellular location">
    <subcellularLocation>
        <location evidence="2">Cell membrane</location>
        <topology evidence="2">Single-pass type II membrane protein</topology>
    </subcellularLocation>
    <subcellularLocation>
        <location evidence="7">Membrane</location>
        <topology evidence="7">Single-pass type II membrane protein</topology>
    </subcellularLocation>
</comment>
<dbReference type="InterPro" id="IPR000223">
    <property type="entry name" value="Pept_S26A_signal_pept_1"/>
</dbReference>
<keyword evidence="5 7" id="KW-0378">Hydrolase</keyword>
<dbReference type="NCBIfam" id="TIGR02227">
    <property type="entry name" value="sigpep_I_bact"/>
    <property type="match status" value="1"/>
</dbReference>
<feature type="domain" description="Peptidase S26" evidence="8">
    <location>
        <begin position="35"/>
        <end position="226"/>
    </location>
</feature>
<dbReference type="Pfam" id="PF10502">
    <property type="entry name" value="Peptidase_S26"/>
    <property type="match status" value="1"/>
</dbReference>
<feature type="active site" evidence="6">
    <location>
        <position position="65"/>
    </location>
</feature>
<dbReference type="GO" id="GO:0005886">
    <property type="term" value="C:plasma membrane"/>
    <property type="evidence" value="ECO:0007669"/>
    <property type="project" value="UniProtKB-SubCell"/>
</dbReference>
<dbReference type="Gene3D" id="2.10.109.10">
    <property type="entry name" value="Umud Fragment, subunit A"/>
    <property type="match status" value="1"/>
</dbReference>
<dbReference type="InterPro" id="IPR036286">
    <property type="entry name" value="LexA/Signal_pep-like_sf"/>
</dbReference>
<dbReference type="PROSITE" id="PS00761">
    <property type="entry name" value="SPASE_I_3"/>
    <property type="match status" value="1"/>
</dbReference>
<keyword evidence="7" id="KW-1133">Transmembrane helix</keyword>
<dbReference type="CDD" id="cd06530">
    <property type="entry name" value="S26_SPase_I"/>
    <property type="match status" value="1"/>
</dbReference>
<reference evidence="10" key="1">
    <citation type="submission" date="2017-02" db="EMBL/GenBank/DDBJ databases">
        <authorList>
            <person name="Dridi B."/>
        </authorList>
    </citation>
    <scope>NUCLEOTIDE SEQUENCE [LARGE SCALE GENOMIC DNA]</scope>
    <source>
        <strain evidence="10">EB411</strain>
    </source>
</reference>
<evidence type="ECO:0000256" key="6">
    <source>
        <dbReference type="PIRSR" id="PIRSR600223-1"/>
    </source>
</evidence>
<protein>
    <recommendedName>
        <fullName evidence="4 7">Signal peptidase I</fullName>
        <ecNumber evidence="4 7">3.4.21.89</ecNumber>
    </recommendedName>
</protein>
<dbReference type="EMBL" id="FUKR01000036">
    <property type="protein sequence ID" value="SJN29501.1"/>
    <property type="molecule type" value="Genomic_DNA"/>
</dbReference>
<dbReference type="GO" id="GO:0004252">
    <property type="term" value="F:serine-type endopeptidase activity"/>
    <property type="evidence" value="ECO:0007669"/>
    <property type="project" value="InterPro"/>
</dbReference>
<dbReference type="EC" id="3.4.21.89" evidence="4 7"/>
<evidence type="ECO:0000259" key="8">
    <source>
        <dbReference type="Pfam" id="PF10502"/>
    </source>
</evidence>
<dbReference type="PRINTS" id="PR00727">
    <property type="entry name" value="LEADERPTASE"/>
</dbReference>
<organism evidence="9 10">
    <name type="scientific">Mycetocola reblochoni REB411</name>
    <dbReference type="NCBI Taxonomy" id="1255698"/>
    <lineage>
        <taxon>Bacteria</taxon>
        <taxon>Bacillati</taxon>
        <taxon>Actinomycetota</taxon>
        <taxon>Actinomycetes</taxon>
        <taxon>Micrococcales</taxon>
        <taxon>Microbacteriaceae</taxon>
        <taxon>Mycetocola</taxon>
    </lineage>
</organism>
<evidence type="ECO:0000256" key="1">
    <source>
        <dbReference type="ARBA" id="ARBA00000677"/>
    </source>
</evidence>
<feature type="active site" evidence="6">
    <location>
        <position position="133"/>
    </location>
</feature>
<evidence type="ECO:0000256" key="7">
    <source>
        <dbReference type="RuleBase" id="RU362042"/>
    </source>
</evidence>
<comment type="similarity">
    <text evidence="3 7">Belongs to the peptidase S26 family.</text>
</comment>
<evidence type="ECO:0000256" key="5">
    <source>
        <dbReference type="ARBA" id="ARBA00022801"/>
    </source>
</evidence>
<sequence>MSVNERTPGVVTSEEQPLVRPRRPARRSGFLGFLRDLVIIVVVAVVISFVVKTFLVRSFYIPSGSMENTLQIDDRILVNQLVPEVVGLERGDVVVFKDPGGWLEGSGVPPTASSWLTNLIGLTSPDDDEHLIKRVIGLPGDHVECCNASGQLSVNGVPISEPYVLLPAGKESVSEREFDVTVPEGSLWVLGDNRYNSADSRYNQDKPGQGFVPVENVVGRAFVISWPVSRWSVLGNYPEVFRGVPDTADAGE</sequence>
<comment type="catalytic activity">
    <reaction evidence="1 7">
        <text>Cleavage of hydrophobic, N-terminal signal or leader sequences from secreted and periplasmic proteins.</text>
        <dbReference type="EC" id="3.4.21.89"/>
    </reaction>
</comment>
<dbReference type="PANTHER" id="PTHR43390:SF1">
    <property type="entry name" value="CHLOROPLAST PROCESSING PEPTIDASE"/>
    <property type="match status" value="1"/>
</dbReference>
<dbReference type="GO" id="GO:0009003">
    <property type="term" value="F:signal peptidase activity"/>
    <property type="evidence" value="ECO:0007669"/>
    <property type="project" value="UniProtKB-EC"/>
</dbReference>
<gene>
    <name evidence="9" type="ORF">FM119_06625</name>
</gene>
<keyword evidence="7" id="KW-0472">Membrane</keyword>
<dbReference type="PANTHER" id="PTHR43390">
    <property type="entry name" value="SIGNAL PEPTIDASE I"/>
    <property type="match status" value="1"/>
</dbReference>
<evidence type="ECO:0000256" key="2">
    <source>
        <dbReference type="ARBA" id="ARBA00004401"/>
    </source>
</evidence>